<sequence>YEVGEDMLSRFSDRDRETCVIQRPDAAGGAGAAGGVNGAGRTSFDLRAAVIARLVDRGVAPKQICVDNTCTSCQQYQLSSYRAGGRDCGRMLAFVMLTRRGSE</sequence>
<comment type="catalytic activity">
    <reaction evidence="1">
        <text>inosine + phosphate = alpha-D-ribose 1-phosphate + hypoxanthine</text>
        <dbReference type="Rhea" id="RHEA:27646"/>
        <dbReference type="ChEBI" id="CHEBI:17368"/>
        <dbReference type="ChEBI" id="CHEBI:17596"/>
        <dbReference type="ChEBI" id="CHEBI:43474"/>
        <dbReference type="ChEBI" id="CHEBI:57720"/>
        <dbReference type="EC" id="2.4.2.1"/>
    </reaction>
    <physiologicalReaction direction="left-to-right" evidence="1">
        <dbReference type="Rhea" id="RHEA:27647"/>
    </physiologicalReaction>
</comment>
<proteinExistence type="inferred from homology"/>
<evidence type="ECO:0000313" key="9">
    <source>
        <dbReference type="EMBL" id="MFC1800281.1"/>
    </source>
</evidence>
<evidence type="ECO:0000256" key="3">
    <source>
        <dbReference type="ARBA" id="ARBA00022679"/>
    </source>
</evidence>
<keyword evidence="10" id="KW-1185">Reference proteome</keyword>
<comment type="catalytic activity">
    <reaction evidence="7">
        <text>adenosine + phosphate = alpha-D-ribose 1-phosphate + adenine</text>
        <dbReference type="Rhea" id="RHEA:27642"/>
        <dbReference type="ChEBI" id="CHEBI:16335"/>
        <dbReference type="ChEBI" id="CHEBI:16708"/>
        <dbReference type="ChEBI" id="CHEBI:43474"/>
        <dbReference type="ChEBI" id="CHEBI:57720"/>
        <dbReference type="EC" id="2.4.2.1"/>
    </reaction>
    <physiologicalReaction direction="left-to-right" evidence="7">
        <dbReference type="Rhea" id="RHEA:27643"/>
    </physiologicalReaction>
</comment>
<reference evidence="9 10" key="1">
    <citation type="submission" date="2024-09" db="EMBL/GenBank/DDBJ databases">
        <authorList>
            <person name="D'Angelo T."/>
        </authorList>
    </citation>
    <scope>NUCLEOTIDE SEQUENCE [LARGE SCALE GENOMIC DNA]</scope>
    <source>
        <strain evidence="9">SAG AM-311-F02</strain>
    </source>
</reference>
<dbReference type="SUPFAM" id="SSF64438">
    <property type="entry name" value="CNF1/YfiH-like putative cysteine hydrolases"/>
    <property type="match status" value="1"/>
</dbReference>
<evidence type="ECO:0000256" key="5">
    <source>
        <dbReference type="ARBA" id="ARBA00022833"/>
    </source>
</evidence>
<keyword evidence="5" id="KW-0862">Zinc</keyword>
<organism evidence="9 10">
    <name type="scientific">Eiseniibacteriota bacterium</name>
    <dbReference type="NCBI Taxonomy" id="2212470"/>
    <lineage>
        <taxon>Bacteria</taxon>
        <taxon>Candidatus Eiseniibacteriota</taxon>
    </lineage>
</organism>
<evidence type="ECO:0000256" key="8">
    <source>
        <dbReference type="ARBA" id="ARBA00049893"/>
    </source>
</evidence>
<comment type="catalytic activity">
    <reaction evidence="8">
        <text>S-methyl-5'-thioadenosine + phosphate = 5-(methylsulfanyl)-alpha-D-ribose 1-phosphate + adenine</text>
        <dbReference type="Rhea" id="RHEA:11852"/>
        <dbReference type="ChEBI" id="CHEBI:16708"/>
        <dbReference type="ChEBI" id="CHEBI:17509"/>
        <dbReference type="ChEBI" id="CHEBI:43474"/>
        <dbReference type="ChEBI" id="CHEBI:58533"/>
        <dbReference type="EC" id="2.4.2.28"/>
    </reaction>
    <physiologicalReaction direction="left-to-right" evidence="8">
        <dbReference type="Rhea" id="RHEA:11853"/>
    </physiologicalReaction>
</comment>
<feature type="non-terminal residue" evidence="9">
    <location>
        <position position="1"/>
    </location>
</feature>
<gene>
    <name evidence="9" type="ORF">ACFL2Z_05195</name>
</gene>
<evidence type="ECO:0000256" key="1">
    <source>
        <dbReference type="ARBA" id="ARBA00000553"/>
    </source>
</evidence>
<dbReference type="EMBL" id="JBHPEI010000106">
    <property type="protein sequence ID" value="MFC1800281.1"/>
    <property type="molecule type" value="Genomic_DNA"/>
</dbReference>
<dbReference type="InterPro" id="IPR011324">
    <property type="entry name" value="Cytotoxic_necrot_fac-like_cat"/>
</dbReference>
<dbReference type="InterPro" id="IPR003730">
    <property type="entry name" value="Cu_polyphenol_OxRdtase"/>
</dbReference>
<protein>
    <submittedName>
        <fullName evidence="9">Laccase domain-containing protein</fullName>
    </submittedName>
</protein>
<dbReference type="Pfam" id="PF02578">
    <property type="entry name" value="Cu-oxidase_4"/>
    <property type="match status" value="1"/>
</dbReference>
<keyword evidence="4" id="KW-0479">Metal-binding</keyword>
<dbReference type="Proteomes" id="UP001594288">
    <property type="component" value="Unassembled WGS sequence"/>
</dbReference>
<comment type="caution">
    <text evidence="9">The sequence shown here is derived from an EMBL/GenBank/DDBJ whole genome shotgun (WGS) entry which is preliminary data.</text>
</comment>
<evidence type="ECO:0000313" key="10">
    <source>
        <dbReference type="Proteomes" id="UP001594288"/>
    </source>
</evidence>
<comment type="catalytic activity">
    <reaction evidence="6">
        <text>adenosine + H2O + H(+) = inosine + NH4(+)</text>
        <dbReference type="Rhea" id="RHEA:24408"/>
        <dbReference type="ChEBI" id="CHEBI:15377"/>
        <dbReference type="ChEBI" id="CHEBI:15378"/>
        <dbReference type="ChEBI" id="CHEBI:16335"/>
        <dbReference type="ChEBI" id="CHEBI:17596"/>
        <dbReference type="ChEBI" id="CHEBI:28938"/>
        <dbReference type="EC" id="3.5.4.4"/>
    </reaction>
    <physiologicalReaction direction="left-to-right" evidence="6">
        <dbReference type="Rhea" id="RHEA:24409"/>
    </physiologicalReaction>
</comment>
<dbReference type="Gene3D" id="3.60.140.10">
    <property type="entry name" value="CNF1/YfiH-like putative cysteine hydrolases"/>
    <property type="match status" value="1"/>
</dbReference>
<evidence type="ECO:0000256" key="4">
    <source>
        <dbReference type="ARBA" id="ARBA00022723"/>
    </source>
</evidence>
<comment type="similarity">
    <text evidence="2">Belongs to the purine nucleoside phosphorylase YfiH/LACC1 family.</text>
</comment>
<evidence type="ECO:0000256" key="7">
    <source>
        <dbReference type="ARBA" id="ARBA00048968"/>
    </source>
</evidence>
<accession>A0ABV6YQD0</accession>
<evidence type="ECO:0000256" key="2">
    <source>
        <dbReference type="ARBA" id="ARBA00007353"/>
    </source>
</evidence>
<name>A0ABV6YQD0_UNCEI</name>
<evidence type="ECO:0000256" key="6">
    <source>
        <dbReference type="ARBA" id="ARBA00047989"/>
    </source>
</evidence>
<keyword evidence="3" id="KW-0808">Transferase</keyword>
<dbReference type="InterPro" id="IPR038371">
    <property type="entry name" value="Cu_polyphenol_OxRdtase_sf"/>
</dbReference>